<evidence type="ECO:0000313" key="3">
    <source>
        <dbReference type="Proteomes" id="UP000183832"/>
    </source>
</evidence>
<keyword evidence="3" id="KW-1185">Reference proteome</keyword>
<accession>A0A1J1IC80</accession>
<sequence>MSTLCNSRVKIKFFVNHLVGVWNPCAVPHFHICLCVALMNKTIMFSLVDNNRKTLFSGIMLLGLVAGCISLLQFVYSDDYDADFAVVKGSKET</sequence>
<proteinExistence type="predicted"/>
<protein>
    <submittedName>
        <fullName evidence="2">CLUMA_CG011268, isoform A</fullName>
    </submittedName>
</protein>
<feature type="transmembrane region" description="Helical" evidence="1">
    <location>
        <begin position="55"/>
        <end position="76"/>
    </location>
</feature>
<keyword evidence="1" id="KW-1133">Transmembrane helix</keyword>
<evidence type="ECO:0000313" key="2">
    <source>
        <dbReference type="EMBL" id="CRK97893.1"/>
    </source>
</evidence>
<keyword evidence="1" id="KW-0812">Transmembrane</keyword>
<reference evidence="2 3" key="1">
    <citation type="submission" date="2015-04" db="EMBL/GenBank/DDBJ databases">
        <authorList>
            <person name="Syromyatnikov M.Y."/>
            <person name="Popov V.N."/>
        </authorList>
    </citation>
    <scope>NUCLEOTIDE SEQUENCE [LARGE SCALE GENOMIC DNA]</scope>
</reference>
<dbReference type="EMBL" id="CVRI01000047">
    <property type="protein sequence ID" value="CRK97893.1"/>
    <property type="molecule type" value="Genomic_DNA"/>
</dbReference>
<name>A0A1J1IC80_9DIPT</name>
<keyword evidence="1" id="KW-0472">Membrane</keyword>
<dbReference type="Proteomes" id="UP000183832">
    <property type="component" value="Unassembled WGS sequence"/>
</dbReference>
<gene>
    <name evidence="2" type="ORF">CLUMA_CG011268</name>
</gene>
<dbReference type="AlphaFoldDB" id="A0A1J1IC80"/>
<evidence type="ECO:0000256" key="1">
    <source>
        <dbReference type="SAM" id="Phobius"/>
    </source>
</evidence>
<organism evidence="2 3">
    <name type="scientific">Clunio marinus</name>
    <dbReference type="NCBI Taxonomy" id="568069"/>
    <lineage>
        <taxon>Eukaryota</taxon>
        <taxon>Metazoa</taxon>
        <taxon>Ecdysozoa</taxon>
        <taxon>Arthropoda</taxon>
        <taxon>Hexapoda</taxon>
        <taxon>Insecta</taxon>
        <taxon>Pterygota</taxon>
        <taxon>Neoptera</taxon>
        <taxon>Endopterygota</taxon>
        <taxon>Diptera</taxon>
        <taxon>Nematocera</taxon>
        <taxon>Chironomoidea</taxon>
        <taxon>Chironomidae</taxon>
        <taxon>Clunio</taxon>
    </lineage>
</organism>